<proteinExistence type="predicted"/>
<reference evidence="2" key="1">
    <citation type="submission" date="2023-08" db="EMBL/GenBank/DDBJ databases">
        <title>Reintroducing virulent viruses to syntetic microbiomes.</title>
        <authorList>
            <person name="Wilde J."/>
            <person name="Boyes R."/>
            <person name="Robinson A.V."/>
            <person name="Daisley B.A."/>
            <person name="Allen-Vercoe E."/>
        </authorList>
    </citation>
    <scope>NUCLEOTIDE SEQUENCE</scope>
    <source>
        <strain evidence="2">225I_12FAA</strain>
    </source>
</reference>
<dbReference type="EMBL" id="JAVSNH010000001">
    <property type="protein sequence ID" value="MDT4512417.1"/>
    <property type="molecule type" value="Genomic_DNA"/>
</dbReference>
<name>A0AAW8VKI6_9BACE</name>
<dbReference type="Proteomes" id="UP001266995">
    <property type="component" value="Unassembled WGS sequence"/>
</dbReference>
<feature type="transmembrane region" description="Helical" evidence="1">
    <location>
        <begin position="59"/>
        <end position="82"/>
    </location>
</feature>
<sequence>MEKKSYDIIFNFKNNPSVSLREINKLLVDIRKNTQEMATDVSRQISAVQSPVDDLRTKWLGLAGGMGASLALLSENASGIILMRKGLKTLLTSVNSTATGAKILNGIIAASPWIIAATAATALAVGIYKLCSESDDAAKAQGRLNGIMATLNKEVATEYLTLDNLFTPLNKAREGTEEWQKAKNNIVAKYGGYLDKMGIEITNADTARKAYDKLSEAIINSARARAMESATAGAADVYTGKEAETIKNIRERLYGNIGSGDGKISSQEAGKAMGQIMLAVRSGKNIPKEARDILSKLETVWTDPEGFAHRDNFVANYIYQSISDIRKAKENYEKELATAKVMFGGGQDLLSTSNAETNTNDTTNGTVTIEPRVELESAEGSLAALEAKLSDLRERQRKAPLEAIVTFSVDIANLQSDIASAQSIINKTNFQAAHPVKPTDLDAAPVGGRYITTGSLDINSKDHKSGLKDMKLEPMNFDIQDPLTGMERWNEAVGLAREKNRELTDNMGAMESTARNIYLFLACFSSFLRRFSSFFCCSFSTFWSASFLRSRCSSSRCIRTSSWVFCTEFFNFCSKLLGLGGSFLEMLFLDSMPPIFQAPNPARIKNNSTI</sequence>
<dbReference type="AlphaFoldDB" id="A0AAW8VKI6"/>
<keyword evidence="1" id="KW-0472">Membrane</keyword>
<evidence type="ECO:0008006" key="4">
    <source>
        <dbReference type="Google" id="ProtNLM"/>
    </source>
</evidence>
<comment type="caution">
    <text evidence="2">The sequence shown here is derived from an EMBL/GenBank/DDBJ whole genome shotgun (WGS) entry which is preliminary data.</text>
</comment>
<accession>A0AAW8VKI6</accession>
<evidence type="ECO:0000313" key="2">
    <source>
        <dbReference type="EMBL" id="MDT4512417.1"/>
    </source>
</evidence>
<evidence type="ECO:0000256" key="1">
    <source>
        <dbReference type="SAM" id="Phobius"/>
    </source>
</evidence>
<organism evidence="2 3">
    <name type="scientific">Bacteroides cellulosilyticus</name>
    <dbReference type="NCBI Taxonomy" id="246787"/>
    <lineage>
        <taxon>Bacteria</taxon>
        <taxon>Pseudomonadati</taxon>
        <taxon>Bacteroidota</taxon>
        <taxon>Bacteroidia</taxon>
        <taxon>Bacteroidales</taxon>
        <taxon>Bacteroidaceae</taxon>
        <taxon>Bacteroides</taxon>
    </lineage>
</organism>
<keyword evidence="1" id="KW-1133">Transmembrane helix</keyword>
<dbReference type="RefSeq" id="WP_313753327.1">
    <property type="nucleotide sequence ID" value="NZ_JAVSNH010000001.1"/>
</dbReference>
<keyword evidence="1" id="KW-0812">Transmembrane</keyword>
<feature type="transmembrane region" description="Helical" evidence="1">
    <location>
        <begin position="103"/>
        <end position="128"/>
    </location>
</feature>
<evidence type="ECO:0000313" key="3">
    <source>
        <dbReference type="Proteomes" id="UP001266995"/>
    </source>
</evidence>
<protein>
    <recommendedName>
        <fullName evidence="4">Phage tail tape measure protein</fullName>
    </recommendedName>
</protein>
<gene>
    <name evidence="2" type="ORF">RO785_15715</name>
</gene>